<evidence type="ECO:0000313" key="2">
    <source>
        <dbReference type="EMBL" id="RCS47738.1"/>
    </source>
</evidence>
<name>A0A368KQ32_9BACT</name>
<feature type="compositionally biased region" description="Basic and acidic residues" evidence="1">
    <location>
        <begin position="1"/>
        <end position="10"/>
    </location>
</feature>
<proteinExistence type="predicted"/>
<feature type="region of interest" description="Disordered" evidence="1">
    <location>
        <begin position="60"/>
        <end position="80"/>
    </location>
</feature>
<feature type="compositionally biased region" description="Basic and acidic residues" evidence="1">
    <location>
        <begin position="21"/>
        <end position="46"/>
    </location>
</feature>
<comment type="caution">
    <text evidence="2">The sequence shown here is derived from an EMBL/GenBank/DDBJ whole genome shotgun (WGS) entry which is preliminary data.</text>
</comment>
<dbReference type="EMBL" id="QPEX01000028">
    <property type="protein sequence ID" value="RCS47738.1"/>
    <property type="molecule type" value="Genomic_DNA"/>
</dbReference>
<evidence type="ECO:0000313" key="3">
    <source>
        <dbReference type="Proteomes" id="UP000253562"/>
    </source>
</evidence>
<feature type="compositionally biased region" description="Basic and acidic residues" evidence="1">
    <location>
        <begin position="67"/>
        <end position="80"/>
    </location>
</feature>
<dbReference type="Proteomes" id="UP000253562">
    <property type="component" value="Unassembled WGS sequence"/>
</dbReference>
<feature type="region of interest" description="Disordered" evidence="1">
    <location>
        <begin position="1"/>
        <end position="46"/>
    </location>
</feature>
<protein>
    <submittedName>
        <fullName evidence="2">Uncharacterized protein</fullName>
    </submittedName>
</protein>
<accession>A0A368KQ32</accession>
<organism evidence="2 3">
    <name type="scientific">Bremerella cremea</name>
    <dbReference type="NCBI Taxonomy" id="1031537"/>
    <lineage>
        <taxon>Bacteria</taxon>
        <taxon>Pseudomonadati</taxon>
        <taxon>Planctomycetota</taxon>
        <taxon>Planctomycetia</taxon>
        <taxon>Pirellulales</taxon>
        <taxon>Pirellulaceae</taxon>
        <taxon>Bremerella</taxon>
    </lineage>
</organism>
<gene>
    <name evidence="2" type="ORF">DTL42_14575</name>
</gene>
<dbReference type="AlphaFoldDB" id="A0A368KQ32"/>
<evidence type="ECO:0000256" key="1">
    <source>
        <dbReference type="SAM" id="MobiDB-lite"/>
    </source>
</evidence>
<reference evidence="2 3" key="1">
    <citation type="submission" date="2018-07" db="EMBL/GenBank/DDBJ databases">
        <title>Comparative genomes isolates from brazilian mangrove.</title>
        <authorList>
            <person name="De Araujo J.E."/>
            <person name="Taketani R.G."/>
            <person name="Silva M.C.P."/>
            <person name="Lourenco M.V."/>
            <person name="Oliveira V.M."/>
            <person name="Andreote F.D."/>
        </authorList>
    </citation>
    <scope>NUCLEOTIDE SEQUENCE [LARGE SCALE GENOMIC DNA]</scope>
    <source>
        <strain evidence="2 3">HEX PRIS-MGV</strain>
    </source>
</reference>
<sequence>MANDWLKHAPPDTLTYHGNRCAKERQHRKENIKRSPSADRQKSYRADSIKCWQAGKNFLSPGNRKKVPGEVGKDCDSRTY</sequence>